<feature type="binding site" evidence="12">
    <location>
        <position position="89"/>
    </location>
    <ligand>
        <name>Mg(2+)</name>
        <dbReference type="ChEBI" id="CHEBI:18420"/>
        <label>1</label>
    </ligand>
</feature>
<dbReference type="Proteomes" id="UP000807306">
    <property type="component" value="Unassembled WGS sequence"/>
</dbReference>
<evidence type="ECO:0000256" key="8">
    <source>
        <dbReference type="ARBA" id="ARBA00042850"/>
    </source>
</evidence>
<comment type="caution">
    <text evidence="14">The sequence shown here is derived from an EMBL/GenBank/DDBJ whole genome shotgun (WGS) entry which is preliminary data.</text>
</comment>
<gene>
    <name evidence="14" type="ORF">CPB83DRAFT_856105</name>
</gene>
<evidence type="ECO:0000256" key="3">
    <source>
        <dbReference type="ARBA" id="ARBA00022801"/>
    </source>
</evidence>
<dbReference type="EC" id="3.2.1.143" evidence="2"/>
<keyword evidence="12" id="KW-0460">Magnesium</keyword>
<evidence type="ECO:0000256" key="10">
    <source>
        <dbReference type="ARBA" id="ARBA00043193"/>
    </source>
</evidence>
<accession>A0A9P6JPA4</accession>
<evidence type="ECO:0000313" key="15">
    <source>
        <dbReference type="Proteomes" id="UP000807306"/>
    </source>
</evidence>
<dbReference type="PANTHER" id="PTHR16222">
    <property type="entry name" value="ADP-RIBOSYLGLYCOHYDROLASE"/>
    <property type="match status" value="1"/>
</dbReference>
<keyword evidence="15" id="KW-1185">Reference proteome</keyword>
<comment type="cofactor">
    <cofactor evidence="12">
        <name>Mg(2+)</name>
        <dbReference type="ChEBI" id="CHEBI:18420"/>
    </cofactor>
    <text evidence="12">Binds 2 magnesium ions per subunit.</text>
</comment>
<reference evidence="14" key="1">
    <citation type="submission" date="2020-11" db="EMBL/GenBank/DDBJ databases">
        <authorList>
            <consortium name="DOE Joint Genome Institute"/>
            <person name="Ahrendt S."/>
            <person name="Riley R."/>
            <person name="Andreopoulos W."/>
            <person name="Labutti K."/>
            <person name="Pangilinan J."/>
            <person name="Ruiz-Duenas F.J."/>
            <person name="Barrasa J.M."/>
            <person name="Sanchez-Garcia M."/>
            <person name="Camarero S."/>
            <person name="Miyauchi S."/>
            <person name="Serrano A."/>
            <person name="Linde D."/>
            <person name="Babiker R."/>
            <person name="Drula E."/>
            <person name="Ayuso-Fernandez I."/>
            <person name="Pacheco R."/>
            <person name="Padilla G."/>
            <person name="Ferreira P."/>
            <person name="Barriuso J."/>
            <person name="Kellner H."/>
            <person name="Castanera R."/>
            <person name="Alfaro M."/>
            <person name="Ramirez L."/>
            <person name="Pisabarro A.G."/>
            <person name="Kuo A."/>
            <person name="Tritt A."/>
            <person name="Lipzen A."/>
            <person name="He G."/>
            <person name="Yan M."/>
            <person name="Ng V."/>
            <person name="Cullen D."/>
            <person name="Martin F."/>
            <person name="Rosso M.-N."/>
            <person name="Henrissat B."/>
            <person name="Hibbett D."/>
            <person name="Martinez A.T."/>
            <person name="Grigoriev I.V."/>
        </authorList>
    </citation>
    <scope>NUCLEOTIDE SEQUENCE</scope>
    <source>
        <strain evidence="14">CBS 506.95</strain>
    </source>
</reference>
<evidence type="ECO:0000256" key="4">
    <source>
        <dbReference type="ARBA" id="ARBA00041057"/>
    </source>
</evidence>
<dbReference type="EMBL" id="MU157861">
    <property type="protein sequence ID" value="KAF9527405.1"/>
    <property type="molecule type" value="Genomic_DNA"/>
</dbReference>
<feature type="compositionally biased region" description="Basic and acidic residues" evidence="13">
    <location>
        <begin position="12"/>
        <end position="24"/>
    </location>
</feature>
<dbReference type="InterPro" id="IPR036705">
    <property type="entry name" value="Ribosyl_crysJ1_sf"/>
</dbReference>
<keyword evidence="12" id="KW-0479">Metal-binding</keyword>
<organism evidence="14 15">
    <name type="scientific">Crepidotus variabilis</name>
    <dbReference type="NCBI Taxonomy" id="179855"/>
    <lineage>
        <taxon>Eukaryota</taxon>
        <taxon>Fungi</taxon>
        <taxon>Dikarya</taxon>
        <taxon>Basidiomycota</taxon>
        <taxon>Agaricomycotina</taxon>
        <taxon>Agaricomycetes</taxon>
        <taxon>Agaricomycetidae</taxon>
        <taxon>Agaricales</taxon>
        <taxon>Agaricineae</taxon>
        <taxon>Crepidotaceae</taxon>
        <taxon>Crepidotus</taxon>
    </lineage>
</organism>
<comment type="similarity">
    <text evidence="1">Belongs to the ADP-ribosylglycohydrolase family.</text>
</comment>
<proteinExistence type="inferred from homology"/>
<dbReference type="GO" id="GO:0004649">
    <property type="term" value="F:poly(ADP-ribose) glycohydrolase activity"/>
    <property type="evidence" value="ECO:0007669"/>
    <property type="project" value="UniProtKB-EC"/>
</dbReference>
<evidence type="ECO:0000256" key="7">
    <source>
        <dbReference type="ARBA" id="ARBA00042722"/>
    </source>
</evidence>
<feature type="region of interest" description="Disordered" evidence="13">
    <location>
        <begin position="1"/>
        <end position="24"/>
    </location>
</feature>
<dbReference type="Gene3D" id="1.10.4080.10">
    <property type="entry name" value="ADP-ribosylation/Crystallin J1"/>
    <property type="match status" value="1"/>
</dbReference>
<feature type="binding site" evidence="12">
    <location>
        <position position="90"/>
    </location>
    <ligand>
        <name>Mg(2+)</name>
        <dbReference type="ChEBI" id="CHEBI:18420"/>
        <label>1</label>
    </ligand>
</feature>
<dbReference type="GO" id="GO:0046872">
    <property type="term" value="F:metal ion binding"/>
    <property type="evidence" value="ECO:0007669"/>
    <property type="project" value="UniProtKB-KW"/>
</dbReference>
<evidence type="ECO:0000256" key="9">
    <source>
        <dbReference type="ARBA" id="ARBA00043187"/>
    </source>
</evidence>
<dbReference type="InterPro" id="IPR005502">
    <property type="entry name" value="Ribosyl_crysJ1"/>
</dbReference>
<evidence type="ECO:0000256" key="1">
    <source>
        <dbReference type="ARBA" id="ARBA00010702"/>
    </source>
</evidence>
<evidence type="ECO:0000313" key="14">
    <source>
        <dbReference type="EMBL" id="KAF9527405.1"/>
    </source>
</evidence>
<evidence type="ECO:0000256" key="12">
    <source>
        <dbReference type="PIRSR" id="PIRSR605502-1"/>
    </source>
</evidence>
<keyword evidence="3" id="KW-0378">Hydrolase</keyword>
<evidence type="ECO:0000256" key="11">
    <source>
        <dbReference type="ARBA" id="ARBA00049015"/>
    </source>
</evidence>
<evidence type="ECO:0000256" key="13">
    <source>
        <dbReference type="SAM" id="MobiDB-lite"/>
    </source>
</evidence>
<protein>
    <recommendedName>
        <fullName evidence="4">ADP-ribosylhydrolase ARH3</fullName>
        <ecNumber evidence="2">3.2.1.143</ecNumber>
    </recommendedName>
    <alternativeName>
        <fullName evidence="5">ADP-ribose glycohydrolase ARH3</fullName>
    </alternativeName>
    <alternativeName>
        <fullName evidence="6">ADP-ribosylhydrolase 3</fullName>
    </alternativeName>
    <alternativeName>
        <fullName evidence="9">O-acetyl-ADP-ribose deacetylase ARH3</fullName>
    </alternativeName>
    <alternativeName>
        <fullName evidence="10">Poly(ADP-ribose) glycohydrolase ARH3</fullName>
    </alternativeName>
    <alternativeName>
        <fullName evidence="8">[Protein ADP-ribosylarginine] hydrolase-like protein 2</fullName>
    </alternativeName>
    <alternativeName>
        <fullName evidence="7">[Protein ADP-ribosylserine] hydrolase</fullName>
    </alternativeName>
</protein>
<evidence type="ECO:0000256" key="6">
    <source>
        <dbReference type="ARBA" id="ARBA00042471"/>
    </source>
</evidence>
<feature type="binding site" evidence="12">
    <location>
        <position position="88"/>
    </location>
    <ligand>
        <name>Mg(2+)</name>
        <dbReference type="ChEBI" id="CHEBI:18420"/>
        <label>1</label>
    </ligand>
</feature>
<dbReference type="PANTHER" id="PTHR16222:SF24">
    <property type="entry name" value="ADP-RIBOSYLHYDROLASE ARH3"/>
    <property type="match status" value="1"/>
</dbReference>
<dbReference type="SUPFAM" id="SSF101478">
    <property type="entry name" value="ADP-ribosylglycohydrolase"/>
    <property type="match status" value="1"/>
</dbReference>
<dbReference type="OrthoDB" id="2021138at2759"/>
<evidence type="ECO:0000256" key="5">
    <source>
        <dbReference type="ARBA" id="ARBA00042398"/>
    </source>
</evidence>
<dbReference type="Pfam" id="PF03747">
    <property type="entry name" value="ADP_ribosyl_GH"/>
    <property type="match status" value="1"/>
</dbReference>
<evidence type="ECO:0000256" key="2">
    <source>
        <dbReference type="ARBA" id="ARBA00012255"/>
    </source>
</evidence>
<dbReference type="AlphaFoldDB" id="A0A9P6JPA4"/>
<comment type="catalytic activity">
    <reaction evidence="11">
        <text>alpha-NAD(+) + H2O = ADP-D-ribose + nicotinamide + H(+)</text>
        <dbReference type="Rhea" id="RHEA:68792"/>
        <dbReference type="ChEBI" id="CHEBI:15377"/>
        <dbReference type="ChEBI" id="CHEBI:15378"/>
        <dbReference type="ChEBI" id="CHEBI:17154"/>
        <dbReference type="ChEBI" id="CHEBI:57967"/>
        <dbReference type="ChEBI" id="CHEBI:77017"/>
    </reaction>
</comment>
<name>A0A9P6JPA4_9AGAR</name>
<sequence>MLSIFQPKNKGKKAESVHAPSNEHHAQVLHDQMPTIAQITTKLRLSFMAVAILDALGSPLQSEHRDQQRVIDEMLPHPTANHPAGYWTDDTSMMLCIAMAFASSEDPENCMALQIQTLREWKNRNYLSSTGVCFDLKSQVREAIDLYTSNDTNPDFALHLIRSQYGGSRDEVSGNASLSRILPIAFAFWSEPDIAKLQGRLSSEITHPSDLCKEVSQLFGHLIALILEYQNAPQKSRKFEDEPPMSKLTLLEEISKYPYIHERLRLMLTLPFGLERPQDTVELEQWYYQYHPLLKLITNTQTSGLSNSFPYAIPTSDDLPSTDFAYDTAVSALYCFFATSSFEHGALMAVNLCGEASAVGTVYASLAGVWYAGEEGDAEGVFWTKRMRQWKASTQKLDTVDAVARKMNKIVMGAFEGMPQ</sequence>
<dbReference type="InterPro" id="IPR050792">
    <property type="entry name" value="ADP-ribosylglycohydrolase"/>
</dbReference>